<dbReference type="CDD" id="cd14516">
    <property type="entry name" value="DSP_fungal_PPS1"/>
    <property type="match status" value="1"/>
</dbReference>
<dbReference type="InterPro" id="IPR020422">
    <property type="entry name" value="TYR_PHOSPHATASE_DUAL_dom"/>
</dbReference>
<organism evidence="6 7">
    <name type="scientific">Tetrapyrgos nigripes</name>
    <dbReference type="NCBI Taxonomy" id="182062"/>
    <lineage>
        <taxon>Eukaryota</taxon>
        <taxon>Fungi</taxon>
        <taxon>Dikarya</taxon>
        <taxon>Basidiomycota</taxon>
        <taxon>Agaricomycotina</taxon>
        <taxon>Agaricomycetes</taxon>
        <taxon>Agaricomycetidae</taxon>
        <taxon>Agaricales</taxon>
        <taxon>Marasmiineae</taxon>
        <taxon>Marasmiaceae</taxon>
        <taxon>Tetrapyrgos</taxon>
    </lineage>
</organism>
<dbReference type="PANTHER" id="PTHR47550:SF1">
    <property type="entry name" value="DUAL SPECIFICITY PROTEIN PHOSPHATASE PPS1"/>
    <property type="match status" value="1"/>
</dbReference>
<dbReference type="EMBL" id="JAACJM010000007">
    <property type="protein sequence ID" value="KAF5371701.1"/>
    <property type="molecule type" value="Genomic_DNA"/>
</dbReference>
<evidence type="ECO:0008006" key="8">
    <source>
        <dbReference type="Google" id="ProtNLM"/>
    </source>
</evidence>
<dbReference type="InterPro" id="IPR047949">
    <property type="entry name" value="PPS1_DSP"/>
</dbReference>
<feature type="region of interest" description="Disordered" evidence="3">
    <location>
        <begin position="443"/>
        <end position="498"/>
    </location>
</feature>
<dbReference type="PANTHER" id="PTHR47550">
    <property type="entry name" value="DUAL SPECIFICITY PROTEIN PHOSPHATASE PPS1"/>
    <property type="match status" value="1"/>
</dbReference>
<proteinExistence type="predicted"/>
<dbReference type="OrthoDB" id="273181at2759"/>
<feature type="region of interest" description="Disordered" evidence="3">
    <location>
        <begin position="175"/>
        <end position="208"/>
    </location>
</feature>
<dbReference type="InterPro" id="IPR053239">
    <property type="entry name" value="Dual_spec_PTase"/>
</dbReference>
<keyword evidence="7" id="KW-1185">Reference proteome</keyword>
<protein>
    <recommendedName>
        <fullName evidence="8">Protein-tyrosine-phosphatase</fullName>
    </recommendedName>
</protein>
<dbReference type="InterPro" id="IPR016130">
    <property type="entry name" value="Tyr_Pase_AS"/>
</dbReference>
<dbReference type="PROSITE" id="PS50054">
    <property type="entry name" value="TYR_PHOSPHATASE_DUAL"/>
    <property type="match status" value="1"/>
</dbReference>
<dbReference type="Pfam" id="PF00782">
    <property type="entry name" value="DSPc"/>
    <property type="match status" value="1"/>
</dbReference>
<feature type="region of interest" description="Disordered" evidence="3">
    <location>
        <begin position="1149"/>
        <end position="1217"/>
    </location>
</feature>
<feature type="compositionally biased region" description="Basic and acidic residues" evidence="3">
    <location>
        <begin position="554"/>
        <end position="566"/>
    </location>
</feature>
<evidence type="ECO:0000256" key="2">
    <source>
        <dbReference type="ARBA" id="ARBA00022912"/>
    </source>
</evidence>
<feature type="region of interest" description="Disordered" evidence="3">
    <location>
        <begin position="912"/>
        <end position="946"/>
    </location>
</feature>
<dbReference type="SMART" id="SM00195">
    <property type="entry name" value="DSPc"/>
    <property type="match status" value="1"/>
</dbReference>
<keyword evidence="1" id="KW-0378">Hydrolase</keyword>
<dbReference type="InterPro" id="IPR029021">
    <property type="entry name" value="Prot-tyrosine_phosphatase-like"/>
</dbReference>
<feature type="region of interest" description="Disordered" evidence="3">
    <location>
        <begin position="838"/>
        <end position="870"/>
    </location>
</feature>
<feature type="compositionally biased region" description="Basic and acidic residues" evidence="3">
    <location>
        <begin position="1121"/>
        <end position="1131"/>
    </location>
</feature>
<evidence type="ECO:0000313" key="7">
    <source>
        <dbReference type="Proteomes" id="UP000559256"/>
    </source>
</evidence>
<reference evidence="6 7" key="1">
    <citation type="journal article" date="2020" name="ISME J.">
        <title>Uncovering the hidden diversity of litter-decomposition mechanisms in mushroom-forming fungi.</title>
        <authorList>
            <person name="Floudas D."/>
            <person name="Bentzer J."/>
            <person name="Ahren D."/>
            <person name="Johansson T."/>
            <person name="Persson P."/>
            <person name="Tunlid A."/>
        </authorList>
    </citation>
    <scope>NUCLEOTIDE SEQUENCE [LARGE SCALE GENOMIC DNA]</scope>
    <source>
        <strain evidence="6 7">CBS 291.85</strain>
    </source>
</reference>
<feature type="region of interest" description="Disordered" evidence="3">
    <location>
        <begin position="1121"/>
        <end position="1140"/>
    </location>
</feature>
<feature type="compositionally biased region" description="Basic and acidic residues" evidence="3">
    <location>
        <begin position="838"/>
        <end position="851"/>
    </location>
</feature>
<feature type="domain" description="Tyrosine specific protein phosphatases" evidence="5">
    <location>
        <begin position="1394"/>
        <end position="1470"/>
    </location>
</feature>
<dbReference type="FunFam" id="3.90.190.10:FF:000095">
    <property type="entry name" value="Unplaced genomic scaffold supercont1.9, whole genome shotgun sequence"/>
    <property type="match status" value="1"/>
</dbReference>
<feature type="compositionally biased region" description="Polar residues" evidence="3">
    <location>
        <begin position="255"/>
        <end position="288"/>
    </location>
</feature>
<evidence type="ECO:0000313" key="6">
    <source>
        <dbReference type="EMBL" id="KAF5371701.1"/>
    </source>
</evidence>
<feature type="domain" description="Tyrosine-protein phosphatase" evidence="4">
    <location>
        <begin position="1305"/>
        <end position="1483"/>
    </location>
</feature>
<evidence type="ECO:0000259" key="5">
    <source>
        <dbReference type="PROSITE" id="PS50056"/>
    </source>
</evidence>
<dbReference type="InterPro" id="IPR000387">
    <property type="entry name" value="Tyr_Pase_dom"/>
</dbReference>
<accession>A0A8H5GUV6</accession>
<evidence type="ECO:0000256" key="3">
    <source>
        <dbReference type="SAM" id="MobiDB-lite"/>
    </source>
</evidence>
<feature type="region of interest" description="Disordered" evidence="3">
    <location>
        <begin position="247"/>
        <end position="304"/>
    </location>
</feature>
<name>A0A8H5GUV6_9AGAR</name>
<feature type="region of interest" description="Disordered" evidence="3">
    <location>
        <begin position="1088"/>
        <end position="1115"/>
    </location>
</feature>
<dbReference type="Gene3D" id="3.90.190.10">
    <property type="entry name" value="Protein tyrosine phosphatase superfamily"/>
    <property type="match status" value="1"/>
</dbReference>
<feature type="compositionally biased region" description="Acidic residues" evidence="3">
    <location>
        <begin position="177"/>
        <end position="200"/>
    </location>
</feature>
<feature type="compositionally biased region" description="Polar residues" evidence="3">
    <location>
        <begin position="1160"/>
        <end position="1182"/>
    </location>
</feature>
<feature type="region of interest" description="Disordered" evidence="3">
    <location>
        <begin position="965"/>
        <end position="1015"/>
    </location>
</feature>
<keyword evidence="2" id="KW-0904">Protein phosphatase</keyword>
<dbReference type="GO" id="GO:0005634">
    <property type="term" value="C:nucleus"/>
    <property type="evidence" value="ECO:0007669"/>
    <property type="project" value="GOC"/>
</dbReference>
<comment type="caution">
    <text evidence="6">The sequence shown here is derived from an EMBL/GenBank/DDBJ whole genome shotgun (WGS) entry which is preliminary data.</text>
</comment>
<sequence>MDIVCLRSYDSTSLSEATSVAPLTTPTTNIKASTMAEPLETSKADTPDPIHGLSYPQSFLSSLPTSSSFPTLSASQFDALHYSHLLSHPPDSVLFPFLHGLEGGNQAQNAFFGTQAYKEYKQNRDVNLTCSGSDVSHLKPPKYRGMIWVICEEDLDNPDKDLKVIFHRPPTHVAYDSDSESYLDDDEEDELLDEDEDEDPELKSPEDMDVDVGLNIAVADNGDVEPGGDETVMEIVGVGSDEKHMHPIQHKQHIPTATSPGLHNELQNTETQPSTHTPSLDLSANPLHTQQRTPRTPPRSSKPILTSTFRASELIRRVPPTSSYLQSKYGDTNMHMNNEDKGVNDDDEDGDWEFVPLNVPEGISLRNFGIQVASVSSVFVFHCQFPKPVTLQAVLATLSDIVIYSPTSIGAAHSPNAIRLAARFQKAIKRKWSERYIRMISPEANGHGNGDVDVGSSFSLPSSPSSASSPSASAPNSNSENKDDKHSVSVSVSPEVKGTDRDLPMTYNVFLLDATADAIRTHLPHLVGRLVKPGDVPGSLVELFEGSKGKDLKTKDRAEIGAEKNTHSGAGAASNANMDLDTVMADAEPEAMNDDTGVHPSQKSNSNSNPNPDVPPNTVDFAQRERDEMRDLTRASEVISIWPEGHLLKVREMERERERERRERAQLPDAHGRGHGHDNLVNDHDHDQVPASVSVSALSDTEIDIHTTMTYWDPTVGQIFLGNTEDVPLPFGHGDEGWDPYKEVDFEEVLKKEKGKEGKKQQLDKDEYAWSYKLPIGNAPCEAQGYDVCIECVDGSYVPYPSSGHLKSIEEKIGVLEDGWKARCEKEREVLYLRRKRMKEDADADTDHSVEDDLTDVLPPRPAPHANSIVHLSMPSSAPHAHVQALLPILRFLQSCLQPSVESIRMKPLISDSEYTETGSHSPDSDEKGAEGGEANQEQLQKGRRWSSVSMTSLMSSFPSFPLNATSTHSPSGAGTPLPPSSSAARLRALTSPAPFIPSPLASSDSSSTASGRTSYQRQWTRPLKILLYSTDGYTESSVPALCLLMAIKQLDAPRAYLELQTEKKRSFFVYQPDLTFLKRVQDVLAEERRQKERERREKEDREKRQRERDRERREFERNLKRDGDDRERSPSIRSGVYGFGTHTNPYSNWALNGDARPSPAQSNPALTTASSHHQNRTTQGSRPAAKSVSFAHSPLKLGSSGGGGLEIIPQRSSEAPPVVSMENYSGMMMNAHDDSDLKKSTTLPPTLPSLSSSSLGTMTGSHVLGNSGGGRTRRPRANTSPWLPSLFGVDHHNWFNDSRFDGSFPSRVLPFLYLGNLNHASNVYMLQALGITHVVSVGECALIPPPNQASQGSFGFPNSSHFVPGRPTDHQGSLWVEQRAGRMKVLDIENVCDDGIDTLEPQLEPICDWIDQARKEGGKVLVHCRVGVSRSATVVIAYVMKHLSMSLVDAYLIVRSRRLSVLIQPNMRLLYNLLGWEIKLAKERALGDECKLRNGLSTALTWPFLAKEIHALNEKYLR</sequence>
<dbReference type="GO" id="GO:0033260">
    <property type="term" value="P:nuclear DNA replication"/>
    <property type="evidence" value="ECO:0007669"/>
    <property type="project" value="InterPro"/>
</dbReference>
<feature type="compositionally biased region" description="Low complexity" evidence="3">
    <location>
        <begin position="600"/>
        <end position="611"/>
    </location>
</feature>
<dbReference type="PROSITE" id="PS00383">
    <property type="entry name" value="TYR_PHOSPHATASE_1"/>
    <property type="match status" value="1"/>
</dbReference>
<feature type="region of interest" description="Disordered" evidence="3">
    <location>
        <begin position="653"/>
        <end position="677"/>
    </location>
</feature>
<evidence type="ECO:0000259" key="4">
    <source>
        <dbReference type="PROSITE" id="PS50054"/>
    </source>
</evidence>
<feature type="region of interest" description="Disordered" evidence="3">
    <location>
        <begin position="554"/>
        <end position="576"/>
    </location>
</feature>
<dbReference type="InterPro" id="IPR000340">
    <property type="entry name" value="Dual-sp_phosphatase_cat-dom"/>
</dbReference>
<dbReference type="GO" id="GO:0008138">
    <property type="term" value="F:protein tyrosine/serine/threonine phosphatase activity"/>
    <property type="evidence" value="ECO:0007669"/>
    <property type="project" value="InterPro"/>
</dbReference>
<dbReference type="Proteomes" id="UP000559256">
    <property type="component" value="Unassembled WGS sequence"/>
</dbReference>
<feature type="compositionally biased region" description="Low complexity" evidence="3">
    <location>
        <begin position="981"/>
        <end position="1015"/>
    </location>
</feature>
<feature type="region of interest" description="Disordered" evidence="3">
    <location>
        <begin position="591"/>
        <end position="619"/>
    </location>
</feature>
<evidence type="ECO:0000256" key="1">
    <source>
        <dbReference type="ARBA" id="ARBA00022801"/>
    </source>
</evidence>
<dbReference type="PROSITE" id="PS50056">
    <property type="entry name" value="TYR_PHOSPHATASE_2"/>
    <property type="match status" value="1"/>
</dbReference>
<dbReference type="SUPFAM" id="SSF52799">
    <property type="entry name" value="(Phosphotyrosine protein) phosphatases II"/>
    <property type="match status" value="1"/>
</dbReference>
<gene>
    <name evidence="6" type="ORF">D9758_003412</name>
</gene>
<feature type="compositionally biased region" description="Low complexity" evidence="3">
    <location>
        <begin position="456"/>
        <end position="479"/>
    </location>
</feature>